<sequence length="490" mass="54284">MELDPAVPLELLSEKSFSDSKGGLLVTNSAVPNILIRDSAEVEPSKCILKWEVSERVRYKILATDMATENKDYISQAPLQILRTAHASYASAPRCPRACAKFFLSHLEEKPDCSKARCEVQFSPRCPEDSVLIEGYAPPGECCPLPSRCVCDPAGCLRKVCQPGYLNILVSKASGKPGECCDLYECKPVFSVDCSTVECPSVQQAVCPLDSYETQVRLTVDGCCTLPTRCECLSGLCGFPVCEVGSTPRIVSRGDGTPGKCCDVFECVNETKPACVFNNVEYNDGDMFRMDNCRFCRCQGGVSICFTAQCGELNCERYYVPEGECCPVCEDPVYPFNNPAGCYANGQIRAHGDRWREDDCTFCQCINGEPHCVATACGQSCMNPVKVPGECCPVCEVQLPTSKVYSFQRTSFVEITHPSHVYSSHPLKAVPQRWKKEWTEIRMMVYGQLYEKGRLAETEVEVSFPENWGQSAVNLKSLRSHMCMITSREI</sequence>
<dbReference type="KEGG" id="lww:102744088"/>
<dbReference type="Pfam" id="PF23334">
    <property type="entry name" value="VWC2L_2nd"/>
    <property type="match status" value="1"/>
</dbReference>
<feature type="domain" description="VWFC" evidence="1">
    <location>
        <begin position="340"/>
        <end position="396"/>
    </location>
</feature>
<gene>
    <name evidence="3" type="primary">LOC102744088</name>
</gene>
<keyword evidence="2" id="KW-1185">Reference proteome</keyword>
<reference evidence="3" key="1">
    <citation type="submission" date="2025-08" db="UniProtKB">
        <authorList>
            <consortium name="RefSeq"/>
        </authorList>
    </citation>
    <scope>IDENTIFICATION</scope>
    <source>
        <tissue evidence="3">Liver</tissue>
    </source>
</reference>
<proteinExistence type="predicted"/>
<evidence type="ECO:0000313" key="3">
    <source>
        <dbReference type="RefSeq" id="XP_030875766.1"/>
    </source>
</evidence>
<feature type="domain" description="VWFC" evidence="1">
    <location>
        <begin position="273"/>
        <end position="330"/>
    </location>
</feature>
<dbReference type="RefSeq" id="XP_030875766.1">
    <property type="nucleotide sequence ID" value="XM_031019906.1"/>
</dbReference>
<dbReference type="PANTHER" id="PTHR46439">
    <property type="entry name" value="CYSTEINE-RICH MOTOR NEURON 1 PROTEIN"/>
    <property type="match status" value="1"/>
</dbReference>
<dbReference type="Proteomes" id="UP000245341">
    <property type="component" value="Unplaced"/>
</dbReference>
<dbReference type="AlphaFoldDB" id="A0A7F8Q5H0"/>
<dbReference type="SMART" id="SM00214">
    <property type="entry name" value="VWC"/>
    <property type="match status" value="2"/>
</dbReference>
<evidence type="ECO:0000313" key="2">
    <source>
        <dbReference type="Proteomes" id="UP000245341"/>
    </source>
</evidence>
<dbReference type="OrthoDB" id="5976811at2759"/>
<dbReference type="GO" id="GO:0005886">
    <property type="term" value="C:plasma membrane"/>
    <property type="evidence" value="ECO:0007669"/>
    <property type="project" value="TreeGrafter"/>
</dbReference>
<dbReference type="SUPFAM" id="SSF57603">
    <property type="entry name" value="FnI-like domain"/>
    <property type="match status" value="2"/>
</dbReference>
<dbReference type="Pfam" id="PF00093">
    <property type="entry name" value="VWC"/>
    <property type="match status" value="1"/>
</dbReference>
<dbReference type="PROSITE" id="PS50184">
    <property type="entry name" value="VWFC_2"/>
    <property type="match status" value="2"/>
</dbReference>
<dbReference type="Gene3D" id="6.20.200.20">
    <property type="match status" value="2"/>
</dbReference>
<organism evidence="2 3">
    <name type="scientific">Leptonychotes weddellii</name>
    <name type="common">Weddell seal</name>
    <name type="synonym">Otaria weddellii</name>
    <dbReference type="NCBI Taxonomy" id="9713"/>
    <lineage>
        <taxon>Eukaryota</taxon>
        <taxon>Metazoa</taxon>
        <taxon>Chordata</taxon>
        <taxon>Craniata</taxon>
        <taxon>Vertebrata</taxon>
        <taxon>Euteleostomi</taxon>
        <taxon>Mammalia</taxon>
        <taxon>Eutheria</taxon>
        <taxon>Laurasiatheria</taxon>
        <taxon>Carnivora</taxon>
        <taxon>Caniformia</taxon>
        <taxon>Pinnipedia</taxon>
        <taxon>Phocidae</taxon>
        <taxon>Monachinae</taxon>
        <taxon>Lobodontini</taxon>
        <taxon>Leptonychotes</taxon>
    </lineage>
</organism>
<dbReference type="InterPro" id="IPR001007">
    <property type="entry name" value="VWF_dom"/>
</dbReference>
<evidence type="ECO:0000259" key="1">
    <source>
        <dbReference type="PROSITE" id="PS50184"/>
    </source>
</evidence>
<dbReference type="PROSITE" id="PS01208">
    <property type="entry name" value="VWFC_1"/>
    <property type="match status" value="2"/>
</dbReference>
<dbReference type="InterPro" id="IPR052624">
    <property type="entry name" value="CRIM1"/>
</dbReference>
<protein>
    <submittedName>
        <fullName evidence="3">Cysteine-rich motor neuron 1 protein-like</fullName>
    </submittedName>
</protein>
<dbReference type="GeneID" id="102744088"/>
<name>A0A7F8Q5H0_LEPWE</name>
<dbReference type="PANTHER" id="PTHR46439:SF1">
    <property type="entry name" value="CYSTEINE-RICH MOTOR NEURON 1 PROTEIN"/>
    <property type="match status" value="1"/>
</dbReference>
<accession>A0A7F8Q5H0</accession>